<keyword evidence="3" id="KW-1185">Reference proteome</keyword>
<feature type="region of interest" description="Disordered" evidence="1">
    <location>
        <begin position="70"/>
        <end position="96"/>
    </location>
</feature>
<evidence type="ECO:0000313" key="3">
    <source>
        <dbReference type="Proteomes" id="UP000541154"/>
    </source>
</evidence>
<proteinExistence type="predicted"/>
<accession>A0A8H6A392</accession>
<evidence type="ECO:0000313" key="2">
    <source>
        <dbReference type="EMBL" id="KAF5858583.1"/>
    </source>
</evidence>
<feature type="region of interest" description="Disordered" evidence="1">
    <location>
        <begin position="1"/>
        <end position="25"/>
    </location>
</feature>
<dbReference type="Proteomes" id="UP000541154">
    <property type="component" value="Unassembled WGS sequence"/>
</dbReference>
<protein>
    <submittedName>
        <fullName evidence="2">Uncharacterized protein</fullName>
    </submittedName>
</protein>
<organism evidence="2 3">
    <name type="scientific">Petromyces alliaceus</name>
    <name type="common">Aspergillus alliaceus</name>
    <dbReference type="NCBI Taxonomy" id="209559"/>
    <lineage>
        <taxon>Eukaryota</taxon>
        <taxon>Fungi</taxon>
        <taxon>Dikarya</taxon>
        <taxon>Ascomycota</taxon>
        <taxon>Pezizomycotina</taxon>
        <taxon>Eurotiomycetes</taxon>
        <taxon>Eurotiomycetidae</taxon>
        <taxon>Eurotiales</taxon>
        <taxon>Aspergillaceae</taxon>
        <taxon>Aspergillus</taxon>
        <taxon>Aspergillus subgen. Circumdati</taxon>
    </lineage>
</organism>
<dbReference type="EMBL" id="SPNV01000199">
    <property type="protein sequence ID" value="KAF5858583.1"/>
    <property type="molecule type" value="Genomic_DNA"/>
</dbReference>
<gene>
    <name evidence="2" type="ORF">ETB97_003976</name>
</gene>
<sequence length="138" mass="15904">MLARGRDVFGHEGQEDNDRIGNYEKDVDRDGDVIMKNGDVIMKDGGVDMEDVIMKDVDVDMEDEIVSDAGENGEAWHRNEDAQRGNSGGGQMSTSREDIHRREMELFMSLGPILCFQFDFQFYFEDLRDYDNIDDYDD</sequence>
<comment type="caution">
    <text evidence="2">The sequence shown here is derived from an EMBL/GenBank/DDBJ whole genome shotgun (WGS) entry which is preliminary data.</text>
</comment>
<reference evidence="2 3" key="1">
    <citation type="submission" date="2019-04" db="EMBL/GenBank/DDBJ databases">
        <title>Aspergillus burnettii sp. nov., novel species from soil in southeast Queensland.</title>
        <authorList>
            <person name="Gilchrist C.L.M."/>
            <person name="Pitt J.I."/>
            <person name="Lange L."/>
            <person name="Lacey H.J."/>
            <person name="Vuong D."/>
            <person name="Midgley D.J."/>
            <person name="Greenfield P."/>
            <person name="Bradbury M."/>
            <person name="Lacey E."/>
            <person name="Busk P.K."/>
            <person name="Pilgaard B."/>
            <person name="Chooi Y.H."/>
            <person name="Piggott A.M."/>
        </authorList>
    </citation>
    <scope>NUCLEOTIDE SEQUENCE [LARGE SCALE GENOMIC DNA]</scope>
    <source>
        <strain evidence="2 3">FRR 5400</strain>
    </source>
</reference>
<feature type="compositionally biased region" description="Basic and acidic residues" evidence="1">
    <location>
        <begin position="74"/>
        <end position="83"/>
    </location>
</feature>
<name>A0A8H6A392_PETAA</name>
<dbReference type="AlphaFoldDB" id="A0A8H6A392"/>
<evidence type="ECO:0000256" key="1">
    <source>
        <dbReference type="SAM" id="MobiDB-lite"/>
    </source>
</evidence>